<feature type="compositionally biased region" description="Polar residues" evidence="1">
    <location>
        <begin position="139"/>
        <end position="156"/>
    </location>
</feature>
<protein>
    <submittedName>
        <fullName evidence="2">Uncharacterized protein</fullName>
    </submittedName>
</protein>
<sequence length="156" mass="17805">MDNCFEFTLAIAKDKYAITKDKYAITSEDLNKVKLVYNVKANFTLKLRYVSWGVFYGITCDEHFWRVQGKKIDSLYVPNVIPLSVMKSIRKKKLNLAYVDDSLLQNSNIPSALYSSTEDEDMVVKCAKKKHNDKPGCSARTTTKSTSNKTPRSILF</sequence>
<feature type="region of interest" description="Disordered" evidence="1">
    <location>
        <begin position="131"/>
        <end position="156"/>
    </location>
</feature>
<gene>
    <name evidence="2" type="ORF">PIB30_034275</name>
</gene>
<organism evidence="2 3">
    <name type="scientific">Stylosanthes scabra</name>
    <dbReference type="NCBI Taxonomy" id="79078"/>
    <lineage>
        <taxon>Eukaryota</taxon>
        <taxon>Viridiplantae</taxon>
        <taxon>Streptophyta</taxon>
        <taxon>Embryophyta</taxon>
        <taxon>Tracheophyta</taxon>
        <taxon>Spermatophyta</taxon>
        <taxon>Magnoliopsida</taxon>
        <taxon>eudicotyledons</taxon>
        <taxon>Gunneridae</taxon>
        <taxon>Pentapetalae</taxon>
        <taxon>rosids</taxon>
        <taxon>fabids</taxon>
        <taxon>Fabales</taxon>
        <taxon>Fabaceae</taxon>
        <taxon>Papilionoideae</taxon>
        <taxon>50 kb inversion clade</taxon>
        <taxon>dalbergioids sensu lato</taxon>
        <taxon>Dalbergieae</taxon>
        <taxon>Pterocarpus clade</taxon>
        <taxon>Stylosanthes</taxon>
    </lineage>
</organism>
<comment type="caution">
    <text evidence="2">The sequence shown here is derived from an EMBL/GenBank/DDBJ whole genome shotgun (WGS) entry which is preliminary data.</text>
</comment>
<accession>A0ABU6YB58</accession>
<reference evidence="2 3" key="1">
    <citation type="journal article" date="2023" name="Plants (Basel)">
        <title>Bridging the Gap: Combining Genomics and Transcriptomics Approaches to Understand Stylosanthes scabra, an Orphan Legume from the Brazilian Caatinga.</title>
        <authorList>
            <person name="Ferreira-Neto J.R.C."/>
            <person name="da Silva M.D."/>
            <person name="Binneck E."/>
            <person name="de Melo N.F."/>
            <person name="da Silva R.H."/>
            <person name="de Melo A.L.T.M."/>
            <person name="Pandolfi V."/>
            <person name="Bustamante F.O."/>
            <person name="Brasileiro-Vidal A.C."/>
            <person name="Benko-Iseppon A.M."/>
        </authorList>
    </citation>
    <scope>NUCLEOTIDE SEQUENCE [LARGE SCALE GENOMIC DNA]</scope>
    <source>
        <tissue evidence="2">Leaves</tissue>
    </source>
</reference>
<evidence type="ECO:0000313" key="3">
    <source>
        <dbReference type="Proteomes" id="UP001341840"/>
    </source>
</evidence>
<evidence type="ECO:0000313" key="2">
    <source>
        <dbReference type="EMBL" id="MED6207274.1"/>
    </source>
</evidence>
<dbReference type="Proteomes" id="UP001341840">
    <property type="component" value="Unassembled WGS sequence"/>
</dbReference>
<keyword evidence="3" id="KW-1185">Reference proteome</keyword>
<evidence type="ECO:0000256" key="1">
    <source>
        <dbReference type="SAM" id="MobiDB-lite"/>
    </source>
</evidence>
<dbReference type="EMBL" id="JASCZI010241814">
    <property type="protein sequence ID" value="MED6207274.1"/>
    <property type="molecule type" value="Genomic_DNA"/>
</dbReference>
<name>A0ABU6YB58_9FABA</name>
<proteinExistence type="predicted"/>